<evidence type="ECO:0000256" key="4">
    <source>
        <dbReference type="ARBA" id="ARBA00022679"/>
    </source>
</evidence>
<accession>A0A8S3ZS81</accession>
<keyword evidence="9" id="KW-0067">ATP-binding</keyword>
<keyword evidence="15" id="KW-0325">Glycoprotein</keyword>
<name>A0A8S3ZS81_9EUPU</name>
<dbReference type="EMBL" id="CAJHNH020004190">
    <property type="protein sequence ID" value="CAG5130680.1"/>
    <property type="molecule type" value="Genomic_DNA"/>
</dbReference>
<evidence type="ECO:0000256" key="14">
    <source>
        <dbReference type="ARBA" id="ARBA00023170"/>
    </source>
</evidence>
<evidence type="ECO:0000256" key="1">
    <source>
        <dbReference type="ARBA" id="ARBA00004251"/>
    </source>
</evidence>
<dbReference type="GO" id="GO:0005524">
    <property type="term" value="F:ATP binding"/>
    <property type="evidence" value="ECO:0007669"/>
    <property type="project" value="UniProtKB-KW"/>
</dbReference>
<dbReference type="GO" id="GO:0005886">
    <property type="term" value="C:plasma membrane"/>
    <property type="evidence" value="ECO:0007669"/>
    <property type="project" value="UniProtKB-SubCell"/>
</dbReference>
<dbReference type="Proteomes" id="UP000678393">
    <property type="component" value="Unassembled WGS sequence"/>
</dbReference>
<keyword evidence="7" id="KW-0547">Nucleotide-binding</keyword>
<reference evidence="17" key="1">
    <citation type="submission" date="2021-04" db="EMBL/GenBank/DDBJ databases">
        <authorList>
            <consortium name="Molecular Ecology Group"/>
        </authorList>
    </citation>
    <scope>NUCLEOTIDE SEQUENCE</scope>
</reference>
<proteinExistence type="predicted"/>
<evidence type="ECO:0000256" key="3">
    <source>
        <dbReference type="ARBA" id="ARBA00022475"/>
    </source>
</evidence>
<evidence type="ECO:0000313" key="18">
    <source>
        <dbReference type="Proteomes" id="UP000678393"/>
    </source>
</evidence>
<dbReference type="AlphaFoldDB" id="A0A8S3ZS81"/>
<evidence type="ECO:0000256" key="15">
    <source>
        <dbReference type="ARBA" id="ARBA00023180"/>
    </source>
</evidence>
<dbReference type="Pfam" id="PF12810">
    <property type="entry name" value="ALK_LTK_GRD"/>
    <property type="match status" value="1"/>
</dbReference>
<evidence type="ECO:0000256" key="12">
    <source>
        <dbReference type="ARBA" id="ARBA00023137"/>
    </source>
</evidence>
<feature type="non-terminal residue" evidence="17">
    <location>
        <position position="1"/>
    </location>
</feature>
<evidence type="ECO:0000256" key="7">
    <source>
        <dbReference type="ARBA" id="ARBA00022741"/>
    </source>
</evidence>
<keyword evidence="4" id="KW-0808">Transferase</keyword>
<feature type="domain" description="ALK/LTK-like glycine-rich" evidence="16">
    <location>
        <begin position="82"/>
        <end position="134"/>
    </location>
</feature>
<dbReference type="InterPro" id="IPR055163">
    <property type="entry name" value="ALK/LTK-like_GRD"/>
</dbReference>
<evidence type="ECO:0000256" key="13">
    <source>
        <dbReference type="ARBA" id="ARBA00023157"/>
    </source>
</evidence>
<comment type="subcellular location">
    <subcellularLocation>
        <location evidence="1">Cell membrane</location>
        <topology evidence="1">Single-pass type I membrane protein</topology>
    </subcellularLocation>
</comment>
<feature type="non-terminal residue" evidence="17">
    <location>
        <position position="135"/>
    </location>
</feature>
<evidence type="ECO:0000313" key="17">
    <source>
        <dbReference type="EMBL" id="CAG5130680.1"/>
    </source>
</evidence>
<keyword evidence="5" id="KW-0812">Transmembrane</keyword>
<evidence type="ECO:0000256" key="9">
    <source>
        <dbReference type="ARBA" id="ARBA00022840"/>
    </source>
</evidence>
<organism evidence="17 18">
    <name type="scientific">Candidula unifasciata</name>
    <dbReference type="NCBI Taxonomy" id="100452"/>
    <lineage>
        <taxon>Eukaryota</taxon>
        <taxon>Metazoa</taxon>
        <taxon>Spiralia</taxon>
        <taxon>Lophotrochozoa</taxon>
        <taxon>Mollusca</taxon>
        <taxon>Gastropoda</taxon>
        <taxon>Heterobranchia</taxon>
        <taxon>Euthyneura</taxon>
        <taxon>Panpulmonata</taxon>
        <taxon>Eupulmonata</taxon>
        <taxon>Stylommatophora</taxon>
        <taxon>Helicina</taxon>
        <taxon>Helicoidea</taxon>
        <taxon>Geomitridae</taxon>
        <taxon>Candidula</taxon>
    </lineage>
</organism>
<keyword evidence="10" id="KW-1133">Transmembrane helix</keyword>
<evidence type="ECO:0000256" key="10">
    <source>
        <dbReference type="ARBA" id="ARBA00022989"/>
    </source>
</evidence>
<keyword evidence="3" id="KW-1003">Cell membrane</keyword>
<dbReference type="OrthoDB" id="5811584at2759"/>
<evidence type="ECO:0000256" key="6">
    <source>
        <dbReference type="ARBA" id="ARBA00022729"/>
    </source>
</evidence>
<dbReference type="GO" id="GO:0004714">
    <property type="term" value="F:transmembrane receptor protein tyrosine kinase activity"/>
    <property type="evidence" value="ECO:0007669"/>
    <property type="project" value="UniProtKB-EC"/>
</dbReference>
<keyword evidence="13" id="KW-1015">Disulfide bond</keyword>
<keyword evidence="6" id="KW-0732">Signal</keyword>
<evidence type="ECO:0000256" key="2">
    <source>
        <dbReference type="ARBA" id="ARBA00011902"/>
    </source>
</evidence>
<keyword evidence="14" id="KW-0675">Receptor</keyword>
<gene>
    <name evidence="17" type="ORF">CUNI_LOCUS16238</name>
</gene>
<keyword evidence="8" id="KW-0418">Kinase</keyword>
<sequence>FKVTSSDPADLLATAEVALHSVSLSPECFHAALVLTSCGASGAHGPTQQDCDQSYDQKDLVSVWESGQFNGIQSWTVPETMVYRIQAAGAKGGRGNNDGDVFAGSLGSSVVAKFKLYKGEKLYFLIGQTGEDSCL</sequence>
<keyword evidence="12" id="KW-0829">Tyrosine-protein kinase</keyword>
<evidence type="ECO:0000259" key="16">
    <source>
        <dbReference type="Pfam" id="PF12810"/>
    </source>
</evidence>
<dbReference type="EC" id="2.7.10.1" evidence="2"/>
<protein>
    <recommendedName>
        <fullName evidence="2">receptor protein-tyrosine kinase</fullName>
        <ecNumber evidence="2">2.7.10.1</ecNumber>
    </recommendedName>
</protein>
<evidence type="ECO:0000256" key="5">
    <source>
        <dbReference type="ARBA" id="ARBA00022692"/>
    </source>
</evidence>
<evidence type="ECO:0000256" key="11">
    <source>
        <dbReference type="ARBA" id="ARBA00023136"/>
    </source>
</evidence>
<keyword evidence="18" id="KW-1185">Reference proteome</keyword>
<evidence type="ECO:0000256" key="8">
    <source>
        <dbReference type="ARBA" id="ARBA00022777"/>
    </source>
</evidence>
<comment type="caution">
    <text evidence="17">The sequence shown here is derived from an EMBL/GenBank/DDBJ whole genome shotgun (WGS) entry which is preliminary data.</text>
</comment>
<keyword evidence="11" id="KW-0472">Membrane</keyword>